<gene>
    <name evidence="3" type="ORF">POPTR_011G037200</name>
</gene>
<dbReference type="SMART" id="SM00256">
    <property type="entry name" value="FBOX"/>
    <property type="match status" value="1"/>
</dbReference>
<reference evidence="3 4" key="1">
    <citation type="journal article" date="2006" name="Science">
        <title>The genome of black cottonwood, Populus trichocarpa (Torr. &amp; Gray).</title>
        <authorList>
            <person name="Tuskan G.A."/>
            <person name="Difazio S."/>
            <person name="Jansson S."/>
            <person name="Bohlmann J."/>
            <person name="Grigoriev I."/>
            <person name="Hellsten U."/>
            <person name="Putnam N."/>
            <person name="Ralph S."/>
            <person name="Rombauts S."/>
            <person name="Salamov A."/>
            <person name="Schein J."/>
            <person name="Sterck L."/>
            <person name="Aerts A."/>
            <person name="Bhalerao R.R."/>
            <person name="Bhalerao R.P."/>
            <person name="Blaudez D."/>
            <person name="Boerjan W."/>
            <person name="Brun A."/>
            <person name="Brunner A."/>
            <person name="Busov V."/>
            <person name="Campbell M."/>
            <person name="Carlson J."/>
            <person name="Chalot M."/>
            <person name="Chapman J."/>
            <person name="Chen G.L."/>
            <person name="Cooper D."/>
            <person name="Coutinho P.M."/>
            <person name="Couturier J."/>
            <person name="Covert S."/>
            <person name="Cronk Q."/>
            <person name="Cunningham R."/>
            <person name="Davis J."/>
            <person name="Degroeve S."/>
            <person name="Dejardin A."/>
            <person name="Depamphilis C."/>
            <person name="Detter J."/>
            <person name="Dirks B."/>
            <person name="Dubchak I."/>
            <person name="Duplessis S."/>
            <person name="Ehlting J."/>
            <person name="Ellis B."/>
            <person name="Gendler K."/>
            <person name="Goodstein D."/>
            <person name="Gribskov M."/>
            <person name="Grimwood J."/>
            <person name="Groover A."/>
            <person name="Gunter L."/>
            <person name="Hamberger B."/>
            <person name="Heinze B."/>
            <person name="Helariutta Y."/>
            <person name="Henrissat B."/>
            <person name="Holligan D."/>
            <person name="Holt R."/>
            <person name="Huang W."/>
            <person name="Islam-Faridi N."/>
            <person name="Jones S."/>
            <person name="Jones-Rhoades M."/>
            <person name="Jorgensen R."/>
            <person name="Joshi C."/>
            <person name="Kangasjarvi J."/>
            <person name="Karlsson J."/>
            <person name="Kelleher C."/>
            <person name="Kirkpatrick R."/>
            <person name="Kirst M."/>
            <person name="Kohler A."/>
            <person name="Kalluri U."/>
            <person name="Larimer F."/>
            <person name="Leebens-Mack J."/>
            <person name="Leple J.C."/>
            <person name="Locascio P."/>
            <person name="Lou Y."/>
            <person name="Lucas S."/>
            <person name="Martin F."/>
            <person name="Montanini B."/>
            <person name="Napoli C."/>
            <person name="Nelson D.R."/>
            <person name="Nelson C."/>
            <person name="Nieminen K."/>
            <person name="Nilsson O."/>
            <person name="Pereda V."/>
            <person name="Peter G."/>
            <person name="Philippe R."/>
            <person name="Pilate G."/>
            <person name="Poliakov A."/>
            <person name="Razumovskaya J."/>
            <person name="Richardson P."/>
            <person name="Rinaldi C."/>
            <person name="Ritland K."/>
            <person name="Rouze P."/>
            <person name="Ryaboy D."/>
            <person name="Schmutz J."/>
            <person name="Schrader J."/>
            <person name="Segerman B."/>
            <person name="Shin H."/>
            <person name="Siddiqui A."/>
            <person name="Sterky F."/>
            <person name="Terry A."/>
            <person name="Tsai C.J."/>
            <person name="Uberbacher E."/>
            <person name="Unneberg P."/>
            <person name="Vahala J."/>
            <person name="Wall K."/>
            <person name="Wessler S."/>
            <person name="Yang G."/>
            <person name="Yin T."/>
            <person name="Douglas C."/>
            <person name="Marra M."/>
            <person name="Sandberg G."/>
            <person name="Van de Peer Y."/>
            <person name="Rokhsar D."/>
        </authorList>
    </citation>
    <scope>NUCLEOTIDE SEQUENCE [LARGE SCALE GENOMIC DNA]</scope>
    <source>
        <strain evidence="4">cv. Nisqually</strain>
    </source>
</reference>
<dbReference type="PANTHER" id="PTHR31672:SF13">
    <property type="entry name" value="F-BOX PROTEIN CPR30-LIKE"/>
    <property type="match status" value="1"/>
</dbReference>
<accession>A0A2K1YF76</accession>
<dbReference type="InterPro" id="IPR036047">
    <property type="entry name" value="F-box-like_dom_sf"/>
</dbReference>
<sequence length="410" mass="46238">MKSHRGRRSRAKNGGNQVQDAEWSMSALPDDITADILLQLPLKSKIQCRCVCRTWRNLLSDSYFSEVQRERAQSMLVLRSPPSCVSRKAAALAPNDFYVVDLESGSVRNNVMKLNTKNNLPTCHVELVGSCNGLLCLFDKNSKKVFYLCNPVPGEHVRTPANCKKEKQRGKTILDAVLGFGFSPKSNHYMVLRITRKKLTYPISILRSEGEICIFGDNEWKSIGEIPFPDCKKFFGVSLNGALHWILNLDDYEDADLICALDIDSKKIRPMSPPNGFRRDTTEMTLGVLRDCLFICDSMTLYNLDIWVMKEYGVKDSWTKEIVIAKTSLPSNLQNSFLQPIMVSKDGEVLISSDSNVFVWYDPGSKSFTKVTLPSRVGSEFEAVCSVASFDSLSAIMKKECRRDQCYTAR</sequence>
<dbReference type="STRING" id="3694.A0A2K1YF76"/>
<evidence type="ECO:0000256" key="1">
    <source>
        <dbReference type="SAM" id="MobiDB-lite"/>
    </source>
</evidence>
<keyword evidence="4" id="KW-1185">Reference proteome</keyword>
<dbReference type="PANTHER" id="PTHR31672">
    <property type="entry name" value="BNACNNG10540D PROTEIN"/>
    <property type="match status" value="1"/>
</dbReference>
<name>A0A2K1YF76_POPTR</name>
<feature type="region of interest" description="Disordered" evidence="1">
    <location>
        <begin position="1"/>
        <end position="20"/>
    </location>
</feature>
<evidence type="ECO:0000259" key="2">
    <source>
        <dbReference type="PROSITE" id="PS50181"/>
    </source>
</evidence>
<dbReference type="InterPro" id="IPR017451">
    <property type="entry name" value="F-box-assoc_interact_dom"/>
</dbReference>
<dbReference type="SUPFAM" id="SSF81383">
    <property type="entry name" value="F-box domain"/>
    <property type="match status" value="1"/>
</dbReference>
<dbReference type="Proteomes" id="UP000006729">
    <property type="component" value="Chromosome 11"/>
</dbReference>
<dbReference type="InterPro" id="IPR050796">
    <property type="entry name" value="SCF_F-box_component"/>
</dbReference>
<dbReference type="InterPro" id="IPR006527">
    <property type="entry name" value="F-box-assoc_dom_typ1"/>
</dbReference>
<dbReference type="SUPFAM" id="SSF50965">
    <property type="entry name" value="Galactose oxidase, central domain"/>
    <property type="match status" value="1"/>
</dbReference>
<feature type="domain" description="F-box" evidence="2">
    <location>
        <begin position="22"/>
        <end position="67"/>
    </location>
</feature>
<dbReference type="InterPro" id="IPR011043">
    <property type="entry name" value="Gal_Oxase/kelch_b-propeller"/>
</dbReference>
<feature type="compositionally biased region" description="Basic residues" evidence="1">
    <location>
        <begin position="1"/>
        <end position="11"/>
    </location>
</feature>
<dbReference type="InParanoid" id="A0A2K1YF76"/>
<dbReference type="AlphaFoldDB" id="A0A2K1YF76"/>
<evidence type="ECO:0000313" key="3">
    <source>
        <dbReference type="EMBL" id="PNT11675.1"/>
    </source>
</evidence>
<dbReference type="CDD" id="cd22157">
    <property type="entry name" value="F-box_AtFBW1-like"/>
    <property type="match status" value="1"/>
</dbReference>
<protein>
    <recommendedName>
        <fullName evidence="2">F-box domain-containing protein</fullName>
    </recommendedName>
</protein>
<evidence type="ECO:0000313" key="4">
    <source>
        <dbReference type="Proteomes" id="UP000006729"/>
    </source>
</evidence>
<organism evidence="3 4">
    <name type="scientific">Populus trichocarpa</name>
    <name type="common">Western balsam poplar</name>
    <name type="synonym">Populus balsamifera subsp. trichocarpa</name>
    <dbReference type="NCBI Taxonomy" id="3694"/>
    <lineage>
        <taxon>Eukaryota</taxon>
        <taxon>Viridiplantae</taxon>
        <taxon>Streptophyta</taxon>
        <taxon>Embryophyta</taxon>
        <taxon>Tracheophyta</taxon>
        <taxon>Spermatophyta</taxon>
        <taxon>Magnoliopsida</taxon>
        <taxon>eudicotyledons</taxon>
        <taxon>Gunneridae</taxon>
        <taxon>Pentapetalae</taxon>
        <taxon>rosids</taxon>
        <taxon>fabids</taxon>
        <taxon>Malpighiales</taxon>
        <taxon>Salicaceae</taxon>
        <taxon>Saliceae</taxon>
        <taxon>Populus</taxon>
    </lineage>
</organism>
<dbReference type="NCBIfam" id="TIGR01640">
    <property type="entry name" value="F_box_assoc_1"/>
    <property type="match status" value="1"/>
</dbReference>
<dbReference type="PROSITE" id="PS50181">
    <property type="entry name" value="FBOX"/>
    <property type="match status" value="1"/>
</dbReference>
<dbReference type="Pfam" id="PF07734">
    <property type="entry name" value="FBA_1"/>
    <property type="match status" value="1"/>
</dbReference>
<dbReference type="EMBL" id="CM009300">
    <property type="protein sequence ID" value="PNT11675.1"/>
    <property type="molecule type" value="Genomic_DNA"/>
</dbReference>
<proteinExistence type="predicted"/>
<dbReference type="InterPro" id="IPR001810">
    <property type="entry name" value="F-box_dom"/>
</dbReference>
<dbReference type="Gene3D" id="1.20.1280.50">
    <property type="match status" value="1"/>
</dbReference>
<dbReference type="Pfam" id="PF00646">
    <property type="entry name" value="F-box"/>
    <property type="match status" value="1"/>
</dbReference>